<reference evidence="1" key="1">
    <citation type="submission" date="2021-02" db="EMBL/GenBank/DDBJ databases">
        <authorList>
            <person name="Nowell W R."/>
        </authorList>
    </citation>
    <scope>NUCLEOTIDE SEQUENCE</scope>
</reference>
<protein>
    <submittedName>
        <fullName evidence="1">Uncharacterized protein</fullName>
    </submittedName>
</protein>
<evidence type="ECO:0000313" key="1">
    <source>
        <dbReference type="EMBL" id="CAF4315941.1"/>
    </source>
</evidence>
<feature type="non-terminal residue" evidence="1">
    <location>
        <position position="1"/>
    </location>
</feature>
<dbReference type="AlphaFoldDB" id="A0A820J3C8"/>
<dbReference type="Proteomes" id="UP000663836">
    <property type="component" value="Unassembled WGS sequence"/>
</dbReference>
<name>A0A820J3C8_9BILA</name>
<proteinExistence type="predicted"/>
<organism evidence="1 2">
    <name type="scientific">Rotaria sordida</name>
    <dbReference type="NCBI Taxonomy" id="392033"/>
    <lineage>
        <taxon>Eukaryota</taxon>
        <taxon>Metazoa</taxon>
        <taxon>Spiralia</taxon>
        <taxon>Gnathifera</taxon>
        <taxon>Rotifera</taxon>
        <taxon>Eurotatoria</taxon>
        <taxon>Bdelloidea</taxon>
        <taxon>Philodinida</taxon>
        <taxon>Philodinidae</taxon>
        <taxon>Rotaria</taxon>
    </lineage>
</organism>
<evidence type="ECO:0000313" key="2">
    <source>
        <dbReference type="Proteomes" id="UP000663836"/>
    </source>
</evidence>
<dbReference type="EMBL" id="CAJOBD010040080">
    <property type="protein sequence ID" value="CAF4315941.1"/>
    <property type="molecule type" value="Genomic_DNA"/>
</dbReference>
<sequence>EISKDMVAKHSEISRNSIMQTIRKYNTRHTFATKLDGSRPSKLTER</sequence>
<accession>A0A820J3C8</accession>
<gene>
    <name evidence="1" type="ORF">JBS370_LOCUS40862</name>
</gene>
<comment type="caution">
    <text evidence="1">The sequence shown here is derived from an EMBL/GenBank/DDBJ whole genome shotgun (WGS) entry which is preliminary data.</text>
</comment>